<reference evidence="2" key="1">
    <citation type="submission" date="2014-01" db="EMBL/GenBank/DDBJ databases">
        <title>The Genome Sequence of Anopheles farauti FAR1 (V2).</title>
        <authorList>
            <consortium name="The Broad Institute Genomics Platform"/>
            <person name="Neafsey D.E."/>
            <person name="Besansky N."/>
            <person name="Howell P."/>
            <person name="Walton C."/>
            <person name="Young S.K."/>
            <person name="Zeng Q."/>
            <person name="Gargeya S."/>
            <person name="Fitzgerald M."/>
            <person name="Haas B."/>
            <person name="Abouelleil A."/>
            <person name="Allen A.W."/>
            <person name="Alvarado L."/>
            <person name="Arachchi H.M."/>
            <person name="Berlin A.M."/>
            <person name="Chapman S.B."/>
            <person name="Gainer-Dewar J."/>
            <person name="Goldberg J."/>
            <person name="Griggs A."/>
            <person name="Gujja S."/>
            <person name="Hansen M."/>
            <person name="Howarth C."/>
            <person name="Imamovic A."/>
            <person name="Ireland A."/>
            <person name="Larimer J."/>
            <person name="McCowan C."/>
            <person name="Murphy C."/>
            <person name="Pearson M."/>
            <person name="Poon T.W."/>
            <person name="Priest M."/>
            <person name="Roberts A."/>
            <person name="Saif S."/>
            <person name="Shea T."/>
            <person name="Sisk P."/>
            <person name="Sykes S."/>
            <person name="Wortman J."/>
            <person name="Nusbaum C."/>
            <person name="Birren B."/>
        </authorList>
    </citation>
    <scope>NUCLEOTIDE SEQUENCE [LARGE SCALE GENOMIC DNA]</scope>
    <source>
        <strain evidence="2">FAR1</strain>
    </source>
</reference>
<dbReference type="EMBL" id="AXCN02001343">
    <property type="status" value="NOT_ANNOTATED_CDS"/>
    <property type="molecule type" value="Genomic_DNA"/>
</dbReference>
<dbReference type="VEuPathDB" id="VectorBase:AFAF004810"/>
<name>A0A182Q7W5_9DIPT</name>
<protein>
    <submittedName>
        <fullName evidence="1">Uncharacterized protein</fullName>
    </submittedName>
</protein>
<dbReference type="AlphaFoldDB" id="A0A182Q7W5"/>
<keyword evidence="2" id="KW-1185">Reference proteome</keyword>
<evidence type="ECO:0000313" key="1">
    <source>
        <dbReference type="EnsemblMetazoa" id="AFAF004810-PA"/>
    </source>
</evidence>
<evidence type="ECO:0000313" key="2">
    <source>
        <dbReference type="Proteomes" id="UP000075886"/>
    </source>
</evidence>
<dbReference type="EnsemblMetazoa" id="AFAF004810-RA">
    <property type="protein sequence ID" value="AFAF004810-PA"/>
    <property type="gene ID" value="AFAF004810"/>
</dbReference>
<dbReference type="Proteomes" id="UP000075886">
    <property type="component" value="Unassembled WGS sequence"/>
</dbReference>
<accession>A0A182Q7W5</accession>
<organism evidence="1 2">
    <name type="scientific">Anopheles farauti</name>
    <dbReference type="NCBI Taxonomy" id="69004"/>
    <lineage>
        <taxon>Eukaryota</taxon>
        <taxon>Metazoa</taxon>
        <taxon>Ecdysozoa</taxon>
        <taxon>Arthropoda</taxon>
        <taxon>Hexapoda</taxon>
        <taxon>Insecta</taxon>
        <taxon>Pterygota</taxon>
        <taxon>Neoptera</taxon>
        <taxon>Endopterygota</taxon>
        <taxon>Diptera</taxon>
        <taxon>Nematocera</taxon>
        <taxon>Culicoidea</taxon>
        <taxon>Culicidae</taxon>
        <taxon>Anophelinae</taxon>
        <taxon>Anopheles</taxon>
    </lineage>
</organism>
<reference evidence="1" key="2">
    <citation type="submission" date="2020-05" db="UniProtKB">
        <authorList>
            <consortium name="EnsemblMetazoa"/>
        </authorList>
    </citation>
    <scope>IDENTIFICATION</scope>
    <source>
        <strain evidence="1">FAR1</strain>
    </source>
</reference>
<proteinExistence type="predicted"/>
<sequence length="368" mass="39613">MGDTGRRIDRGEDAAQAGYLVPEDDVADAHPAPPILGVRFRSAHDKVRAELERAHLVVEPGVEVGDACLVEQHVAGFVLQRAGIAAVLPAARILVRVVLQPVPFVLVEQVARKPPGRVRPAIHRGETLAPDRATGQFRIGHECPHVHAQLRHAGRGQKHRLVALVEAWLHQHHLRLHARRHKLAVRVRHHEDAVTEQIAPRTELHTRHLLQHDRRTRFDWYPNREVSENGFESLTAGSGCFCTGFFAGVGVVVVVVVSSVSPAIRPSRLAASRSSIGAANVFSIASSFPSSACTCCEPLRMSFDSSGRAVANRAVTFDRSTGSSVTVGLLASRSIGCGGDVTRRLQMAGFAEGDETCADAAADGPLAG</sequence>